<proteinExistence type="predicted"/>
<dbReference type="EMBL" id="JACHHW010000001">
    <property type="protein sequence ID" value="MBB5185854.1"/>
    <property type="molecule type" value="Genomic_DNA"/>
</dbReference>
<evidence type="ECO:0000313" key="2">
    <source>
        <dbReference type="EMBL" id="MBB5185854.1"/>
    </source>
</evidence>
<organism evidence="2 3">
    <name type="scientific">Zhongshania antarctica</name>
    <dbReference type="NCBI Taxonomy" id="641702"/>
    <lineage>
        <taxon>Bacteria</taxon>
        <taxon>Pseudomonadati</taxon>
        <taxon>Pseudomonadota</taxon>
        <taxon>Gammaproteobacteria</taxon>
        <taxon>Cellvibrionales</taxon>
        <taxon>Spongiibacteraceae</taxon>
        <taxon>Zhongshania</taxon>
    </lineage>
</organism>
<name>A0A840QZU4_9GAMM</name>
<dbReference type="Proteomes" id="UP000536640">
    <property type="component" value="Unassembled WGS sequence"/>
</dbReference>
<feature type="chain" id="PRO_5032339601" evidence="1">
    <location>
        <begin position="25"/>
        <end position="405"/>
    </location>
</feature>
<sequence length="405" mass="38632">MKTPSMKKLALAAAIASMTSVSLAGPIAPVVDPIAGALAGTPLSMLTDQLSSLDAQLETLSAGGLPGLDALPVDPAALAGGGLPGLDALPVDPASLPGGGLPSLDALPIDPASLGGGGGGGANPLAGYVTQLTFAADELAVDLGSDDSTVDAVTDVVDTLVLDPAMLPESIQVVPATLVTALTDLQANLMALSGAGGDSSLPFDPAALADGNLPGLDALPIDPASLAGGGGGGAPGLDALPIDPTSLADGGLPGLDALPIDLASLAGGDGGGAPSLDALPIDPSVLADGGLPGLDALPIDPASLANGGLPGLDALPVDLASLAGGGGANPLAGYVTQVTFTIDQLADDISGSDGLFDTVTDVVDVLATDPAAAQASIEAILPTIETTVANLQTNLMALSGGDSPL</sequence>
<keyword evidence="1" id="KW-0732">Signal</keyword>
<accession>A0A840QZU4</accession>
<reference evidence="2 3" key="1">
    <citation type="submission" date="2020-08" db="EMBL/GenBank/DDBJ databases">
        <title>Genomic Encyclopedia of Type Strains, Phase IV (KMG-IV): sequencing the most valuable type-strain genomes for metagenomic binning, comparative biology and taxonomic classification.</title>
        <authorList>
            <person name="Goeker M."/>
        </authorList>
    </citation>
    <scope>NUCLEOTIDE SEQUENCE [LARGE SCALE GENOMIC DNA]</scope>
    <source>
        <strain evidence="2 3">DSM 25701</strain>
    </source>
</reference>
<keyword evidence="3" id="KW-1185">Reference proteome</keyword>
<evidence type="ECO:0000256" key="1">
    <source>
        <dbReference type="SAM" id="SignalP"/>
    </source>
</evidence>
<dbReference type="AlphaFoldDB" id="A0A840QZU4"/>
<comment type="caution">
    <text evidence="2">The sequence shown here is derived from an EMBL/GenBank/DDBJ whole genome shotgun (WGS) entry which is preliminary data.</text>
</comment>
<gene>
    <name evidence="2" type="ORF">HNQ57_000113</name>
</gene>
<dbReference type="RefSeq" id="WP_184460695.1">
    <property type="nucleotide sequence ID" value="NZ_JACHHW010000001.1"/>
</dbReference>
<feature type="signal peptide" evidence="1">
    <location>
        <begin position="1"/>
        <end position="24"/>
    </location>
</feature>
<protein>
    <submittedName>
        <fullName evidence="2">Uncharacterized protein</fullName>
    </submittedName>
</protein>
<evidence type="ECO:0000313" key="3">
    <source>
        <dbReference type="Proteomes" id="UP000536640"/>
    </source>
</evidence>